<name>A0ABX0GZX8_9ACTN</name>
<dbReference type="PROSITE" id="PS00994">
    <property type="entry name" value="FHIPEP"/>
    <property type="match status" value="1"/>
</dbReference>
<evidence type="ECO:0000256" key="6">
    <source>
        <dbReference type="ARBA" id="ARBA00023136"/>
    </source>
</evidence>
<feature type="transmembrane region" description="Helical" evidence="7">
    <location>
        <begin position="59"/>
        <end position="79"/>
    </location>
</feature>
<dbReference type="PIRSF" id="PIRSF005419">
    <property type="entry name" value="FlhA"/>
    <property type="match status" value="1"/>
</dbReference>
<keyword evidence="5 7" id="KW-1133">Transmembrane helix</keyword>
<dbReference type="PANTHER" id="PTHR30161:SF1">
    <property type="entry name" value="FLAGELLAR BIOSYNTHESIS PROTEIN FLHA-RELATED"/>
    <property type="match status" value="1"/>
</dbReference>
<dbReference type="PANTHER" id="PTHR30161">
    <property type="entry name" value="FLAGELLAR EXPORT PROTEIN, MEMBRANE FLHA SUBUNIT-RELATED"/>
    <property type="match status" value="1"/>
</dbReference>
<dbReference type="Gene3D" id="1.10.8.540">
    <property type="entry name" value="FHIPEP family, domain 3"/>
    <property type="match status" value="1"/>
</dbReference>
<organism evidence="9 10">
    <name type="scientific">Motilibacter deserti</name>
    <dbReference type="NCBI Taxonomy" id="2714956"/>
    <lineage>
        <taxon>Bacteria</taxon>
        <taxon>Bacillati</taxon>
        <taxon>Actinomycetota</taxon>
        <taxon>Actinomycetes</taxon>
        <taxon>Motilibacterales</taxon>
        <taxon>Motilibacteraceae</taxon>
        <taxon>Motilibacter</taxon>
    </lineage>
</organism>
<keyword evidence="6 7" id="KW-0472">Membrane</keyword>
<keyword evidence="4 7" id="KW-0812">Transmembrane</keyword>
<keyword evidence="9" id="KW-0282">Flagellum</keyword>
<dbReference type="InterPro" id="IPR042196">
    <property type="entry name" value="FHIPEP_4"/>
</dbReference>
<dbReference type="Gene3D" id="3.40.30.60">
    <property type="entry name" value="FHIPEP family, domain 1"/>
    <property type="match status" value="1"/>
</dbReference>
<dbReference type="NCBIfam" id="TIGR01398">
    <property type="entry name" value="FlhA"/>
    <property type="match status" value="1"/>
</dbReference>
<feature type="transmembrane region" description="Helical" evidence="7">
    <location>
        <begin position="232"/>
        <end position="251"/>
    </location>
</feature>
<dbReference type="RefSeq" id="WP_166283303.1">
    <property type="nucleotide sequence ID" value="NZ_JAANNP010000017.1"/>
</dbReference>
<comment type="caution">
    <text evidence="9">The sequence shown here is derived from an EMBL/GenBank/DDBJ whole genome shotgun (WGS) entry which is preliminary data.</text>
</comment>
<evidence type="ECO:0000256" key="4">
    <source>
        <dbReference type="ARBA" id="ARBA00022692"/>
    </source>
</evidence>
<feature type="transmembrane region" description="Helical" evidence="7">
    <location>
        <begin position="191"/>
        <end position="212"/>
    </location>
</feature>
<dbReference type="InterPro" id="IPR025505">
    <property type="entry name" value="FHIPEP_CS"/>
</dbReference>
<feature type="region of interest" description="Disordered" evidence="8">
    <location>
        <begin position="316"/>
        <end position="335"/>
    </location>
</feature>
<evidence type="ECO:0000256" key="2">
    <source>
        <dbReference type="ARBA" id="ARBA00008835"/>
    </source>
</evidence>
<evidence type="ECO:0000313" key="10">
    <source>
        <dbReference type="Proteomes" id="UP000800981"/>
    </source>
</evidence>
<evidence type="ECO:0000256" key="1">
    <source>
        <dbReference type="ARBA" id="ARBA00004651"/>
    </source>
</evidence>
<dbReference type="InterPro" id="IPR042194">
    <property type="entry name" value="FHIPEP_1"/>
</dbReference>
<evidence type="ECO:0000313" key="9">
    <source>
        <dbReference type="EMBL" id="NHC15125.1"/>
    </source>
</evidence>
<protein>
    <recommendedName>
        <fullName evidence="7">Flagellar biosynthesis protein FlhA</fullName>
    </recommendedName>
</protein>
<dbReference type="InterPro" id="IPR001712">
    <property type="entry name" value="T3SS_FHIPEP"/>
</dbReference>
<evidence type="ECO:0000256" key="3">
    <source>
        <dbReference type="ARBA" id="ARBA00022475"/>
    </source>
</evidence>
<keyword evidence="9" id="KW-0969">Cilium</keyword>
<feature type="transmembrane region" description="Helical" evidence="7">
    <location>
        <begin position="9"/>
        <end position="27"/>
    </location>
</feature>
<feature type="transmembrane region" description="Helical" evidence="7">
    <location>
        <begin position="33"/>
        <end position="52"/>
    </location>
</feature>
<keyword evidence="9" id="KW-0966">Cell projection</keyword>
<keyword evidence="7" id="KW-0653">Protein transport</keyword>
<dbReference type="InterPro" id="IPR006301">
    <property type="entry name" value="FlhA"/>
</dbReference>
<gene>
    <name evidence="7 9" type="primary">flhA</name>
    <name evidence="9" type="ORF">G9H71_15150</name>
</gene>
<dbReference type="PRINTS" id="PR00949">
    <property type="entry name" value="TYPE3IMAPROT"/>
</dbReference>
<dbReference type="EMBL" id="JAANNP010000017">
    <property type="protein sequence ID" value="NHC15125.1"/>
    <property type="molecule type" value="Genomic_DNA"/>
</dbReference>
<evidence type="ECO:0000256" key="7">
    <source>
        <dbReference type="RuleBase" id="RU364093"/>
    </source>
</evidence>
<dbReference type="Proteomes" id="UP000800981">
    <property type="component" value="Unassembled WGS sequence"/>
</dbReference>
<keyword evidence="7" id="KW-1006">Bacterial flagellum protein export</keyword>
<evidence type="ECO:0000256" key="5">
    <source>
        <dbReference type="ARBA" id="ARBA00022989"/>
    </source>
</evidence>
<feature type="transmembrane region" description="Helical" evidence="7">
    <location>
        <begin position="99"/>
        <end position="122"/>
    </location>
</feature>
<dbReference type="Gene3D" id="3.40.50.12790">
    <property type="entry name" value="FHIPEP family, domain 4"/>
    <property type="match status" value="1"/>
</dbReference>
<comment type="subcellular location">
    <subcellularLocation>
        <location evidence="1 7">Cell membrane</location>
        <topology evidence="1 7">Multi-pass membrane protein</topology>
    </subcellularLocation>
</comment>
<feature type="transmembrane region" description="Helical" evidence="7">
    <location>
        <begin position="272"/>
        <end position="290"/>
    </location>
</feature>
<keyword evidence="7" id="KW-0813">Transport</keyword>
<reference evidence="9 10" key="1">
    <citation type="submission" date="2020-03" db="EMBL/GenBank/DDBJ databases">
        <title>Two novel Motilibacter sp.</title>
        <authorList>
            <person name="Liu S."/>
        </authorList>
    </citation>
    <scope>NUCLEOTIDE SEQUENCE [LARGE SCALE GENOMIC DNA]</scope>
    <source>
        <strain evidence="9 10">E257</strain>
    </source>
</reference>
<accession>A0ABX0GZX8</accession>
<comment type="similarity">
    <text evidence="2 7">Belongs to the FHIPEP (flagella/HR/invasion proteins export pore) family.</text>
</comment>
<keyword evidence="7" id="KW-1005">Bacterial flagellum biogenesis</keyword>
<dbReference type="InterPro" id="IPR042193">
    <property type="entry name" value="FHIPEP_3"/>
</dbReference>
<dbReference type="Pfam" id="PF00771">
    <property type="entry name" value="FHIPEP"/>
    <property type="match status" value="1"/>
</dbReference>
<keyword evidence="3 7" id="KW-1003">Cell membrane</keyword>
<proteinExistence type="inferred from homology"/>
<evidence type="ECO:0000256" key="8">
    <source>
        <dbReference type="SAM" id="MobiDB-lite"/>
    </source>
</evidence>
<keyword evidence="10" id="KW-1185">Reference proteome</keyword>
<comment type="function">
    <text evidence="7">Required for formation of the rod structure of the flagellar apparatus. Together with FliI and FliH, may constitute the export apparatus of flagellin.</text>
</comment>
<feature type="compositionally biased region" description="Low complexity" evidence="8">
    <location>
        <begin position="322"/>
        <end position="332"/>
    </location>
</feature>
<sequence>MKSKNLGQVGIPAGVVAIILMLVVPLPTVVLDMLIALNIAFALLVLLVSMFVRRALDFAVFPSLILIATLFRLALNVSATRLVLRDGFAGHVIESFGHFVVGGSLVIGLVIFFILVIIQFMVITKGAERVAEVGARFTLDAMPGKQMAIDADLNAGIIDEDEARRRREDVAAEADFYGAMDGASKFVKGDAIAAIIITTINLLGGFVVGVVQKGMAPGEAAHTYSLLSIGDGLVSQIPALLLSVATGLIVTRSTSKADMGTDFVQQLGQQRNALRIGAFALLGLCLIPGLPKLPFLVVGGGVFFLSTKLKKPSEQAAELEGGPDALPAGAPAPDSPEALAEEMLVDSLALELAVDLVDLVDTSAGGDLLERVRALRRKVALDLGIVLPPVRTRDDLELPLSTYVIKIGGVAAARGEAPTGHVLAIGESLEGLPGTPTREPVFGLAAKWVPAELRHQAELLGATVVDRASVVTTHLAEVVREGASRLLGREDVRSLVDMVKRTHPVVVEELTPAALTLGEVQRVLQALLDEGVSIRDLPRIFEALSLRAKQGTDVEGLVESARAALGPAIAAAYAPDGVLRCFTLDPRLEQAMFESMVAGDGGTHILLDAARAEAVTNRLAQLAEVAEQRGTMPVLVCSPQVRSAVRRLTRNAAPRVPVLSYGEVTGQLQIETMGVVDDAHAPAA</sequence>